<evidence type="ECO:0000313" key="9">
    <source>
        <dbReference type="Proteomes" id="UP000254808"/>
    </source>
</evidence>
<dbReference type="PROSITE" id="PS50156">
    <property type="entry name" value="SSD"/>
    <property type="match status" value="2"/>
</dbReference>
<feature type="transmembrane region" description="Helical" evidence="6">
    <location>
        <begin position="304"/>
        <end position="330"/>
    </location>
</feature>
<dbReference type="Gene3D" id="1.20.1640.10">
    <property type="entry name" value="Multidrug efflux transporter AcrB transmembrane domain"/>
    <property type="match status" value="2"/>
</dbReference>
<reference evidence="8 9" key="1">
    <citation type="submission" date="2018-03" db="EMBL/GenBank/DDBJ databases">
        <title>Phenotypic and genomic properties of Cyclonatronum proteinivorum gen. nov., sp. nov., a haloalkaliphilic bacteroidete from soda lakes possessing Na+-translocating rhodopsin.</title>
        <authorList>
            <person name="Toshchakov S.V."/>
            <person name="Korzhenkov A."/>
            <person name="Samarov N.I."/>
            <person name="Kublanov I.V."/>
            <person name="Muntyan M.S."/>
            <person name="Sorokin D.Y."/>
        </authorList>
    </citation>
    <scope>NUCLEOTIDE SEQUENCE [LARGE SCALE GENOMIC DNA]</scope>
    <source>
        <strain evidence="8 9">Omega</strain>
    </source>
</reference>
<evidence type="ECO:0000313" key="8">
    <source>
        <dbReference type="EMBL" id="AXJ01103.1"/>
    </source>
</evidence>
<keyword evidence="9" id="KW-1185">Reference proteome</keyword>
<dbReference type="PANTHER" id="PTHR33406">
    <property type="entry name" value="MEMBRANE PROTEIN MJ1562-RELATED"/>
    <property type="match status" value="1"/>
</dbReference>
<feature type="domain" description="SSD" evidence="7">
    <location>
        <begin position="316"/>
        <end position="434"/>
    </location>
</feature>
<feature type="transmembrane region" description="Helical" evidence="6">
    <location>
        <begin position="804"/>
        <end position="827"/>
    </location>
</feature>
<dbReference type="Proteomes" id="UP000254808">
    <property type="component" value="Chromosome"/>
</dbReference>
<keyword evidence="2" id="KW-1003">Cell membrane</keyword>
<dbReference type="OrthoDB" id="9809027at2"/>
<evidence type="ECO:0000256" key="5">
    <source>
        <dbReference type="ARBA" id="ARBA00023136"/>
    </source>
</evidence>
<dbReference type="KEGG" id="cprv:CYPRO_1853"/>
<feature type="domain" description="SSD" evidence="7">
    <location>
        <begin position="684"/>
        <end position="829"/>
    </location>
</feature>
<evidence type="ECO:0000259" key="7">
    <source>
        <dbReference type="PROSITE" id="PS50156"/>
    </source>
</evidence>
<feature type="transmembrane region" description="Helical" evidence="6">
    <location>
        <begin position="21"/>
        <end position="42"/>
    </location>
</feature>
<feature type="transmembrane region" description="Helical" evidence="6">
    <location>
        <begin position="710"/>
        <end position="730"/>
    </location>
</feature>
<gene>
    <name evidence="8" type="ORF">CYPRO_1853</name>
</gene>
<dbReference type="AlphaFoldDB" id="A0A345UKV1"/>
<proteinExistence type="predicted"/>
<dbReference type="InterPro" id="IPR004869">
    <property type="entry name" value="MMPL_dom"/>
</dbReference>
<feature type="transmembrane region" description="Helical" evidence="6">
    <location>
        <begin position="409"/>
        <end position="435"/>
    </location>
</feature>
<dbReference type="GO" id="GO:0005886">
    <property type="term" value="C:plasma membrane"/>
    <property type="evidence" value="ECO:0007669"/>
    <property type="project" value="UniProtKB-SubCell"/>
</dbReference>
<protein>
    <recommendedName>
        <fullName evidence="7">SSD domain-containing protein</fullName>
    </recommendedName>
</protein>
<comment type="subcellular location">
    <subcellularLocation>
        <location evidence="1">Cell membrane</location>
        <topology evidence="1">Multi-pass membrane protein</topology>
    </subcellularLocation>
</comment>
<evidence type="ECO:0000256" key="1">
    <source>
        <dbReference type="ARBA" id="ARBA00004651"/>
    </source>
</evidence>
<dbReference type="Pfam" id="PF03176">
    <property type="entry name" value="MMPL"/>
    <property type="match status" value="2"/>
</dbReference>
<dbReference type="SUPFAM" id="SSF82866">
    <property type="entry name" value="Multidrug efflux transporter AcrB transmembrane domain"/>
    <property type="match status" value="2"/>
</dbReference>
<evidence type="ECO:0000256" key="2">
    <source>
        <dbReference type="ARBA" id="ARBA00022475"/>
    </source>
</evidence>
<evidence type="ECO:0000256" key="4">
    <source>
        <dbReference type="ARBA" id="ARBA00022989"/>
    </source>
</evidence>
<dbReference type="EMBL" id="CP027806">
    <property type="protein sequence ID" value="AXJ01103.1"/>
    <property type="molecule type" value="Genomic_DNA"/>
</dbReference>
<keyword evidence="3 6" id="KW-0812">Transmembrane</keyword>
<evidence type="ECO:0000256" key="6">
    <source>
        <dbReference type="SAM" id="Phobius"/>
    </source>
</evidence>
<dbReference type="PANTHER" id="PTHR33406:SF13">
    <property type="entry name" value="MEMBRANE PROTEIN YDFJ"/>
    <property type="match status" value="1"/>
</dbReference>
<name>A0A345UKV1_9BACT</name>
<keyword evidence="5 6" id="KW-0472">Membrane</keyword>
<dbReference type="InterPro" id="IPR050545">
    <property type="entry name" value="Mycobact_MmpL"/>
</dbReference>
<keyword evidence="4 6" id="KW-1133">Transmembrane helix</keyword>
<feature type="transmembrane region" description="Helical" evidence="6">
    <location>
        <begin position="383"/>
        <end position="403"/>
    </location>
</feature>
<feature type="transmembrane region" description="Helical" evidence="6">
    <location>
        <begin position="685"/>
        <end position="703"/>
    </location>
</feature>
<dbReference type="RefSeq" id="WP_114984334.1">
    <property type="nucleotide sequence ID" value="NZ_CP027806.1"/>
</dbReference>
<feature type="transmembrane region" description="Helical" evidence="6">
    <location>
        <begin position="336"/>
        <end position="357"/>
    </location>
</feature>
<accession>A0A345UKV1</accession>
<feature type="transmembrane region" description="Helical" evidence="6">
    <location>
        <begin position="779"/>
        <end position="798"/>
    </location>
</feature>
<sequence>MDYILNFLRPVLRYNYNHPKFTVTWAILISIVAVFFATRLQVDTDIANLLPSTHPSVVALETLQERVGGETEMQVVIHSPSFEDNLRFAEAIIPRSMELTDPRNGLPFFSRYEFIKEVDILKDYALYLATDAELDELIWFLEDEIEDAKLEANPFFVDFEDDWDDDEEDESRGRAFEDLYSELIPDRYPISPDSTSMLLRFIPTGSRSDLSFLRSLFREYDALIAEMNPAGFNPEMQVMAGGRLKRHLMEIDSIMDDVINSFSTGIGSVLLMVLIYFFWKTFINYKRGPESERRKGFFSHVKRAPVPVALIGVPLIISLLVTFGITALVLESLNTMTSVLFVILFGLGIDYGIHFYARYLEKRTSGESVVEALESTYASSGRAIMTSAITTAIALFVLIYADFRGFSEFGFISGLGIVLAYLSMMYLLPAFIVLFERFNWILINSNTAPEPIVRKAPKRYPFARTTVAVGAIIIIFVLFNTEKLNFEYNFSELEPAFPEFEAFRELSREAEGSSSERRNPAYVVADSYEDVDLILSALRNLRAESGEETLILEFEALQERFPINEQAEQHKLSRLAEVRELLNDPFLRDQQDEGLDRLRRAAQATEPLDFALLPDFLTQRFVTRDGEIGQFVMIYPNVSLGDGRNSIAFKQEIGQIEVADGRVFTSASTSLVAASMLMLMTDESFIMVTATFLMIMLMMYFSFRSFRWTLISMLPLVVGLSWLFFVMIIFGLSFNFYNLVTLPAILGIGNDNGVHLASRYREEGPKSMWNVLSSTGQHISIGSFTTMLGFAGLLFTMHPGLYSIGLLAVIGIGLTLLAALTFLPALIQVMEDRNWITFD</sequence>
<feature type="transmembrane region" description="Helical" evidence="6">
    <location>
        <begin position="462"/>
        <end position="479"/>
    </location>
</feature>
<evidence type="ECO:0000256" key="3">
    <source>
        <dbReference type="ARBA" id="ARBA00022692"/>
    </source>
</evidence>
<organism evidence="8 9">
    <name type="scientific">Cyclonatronum proteinivorum</name>
    <dbReference type="NCBI Taxonomy" id="1457365"/>
    <lineage>
        <taxon>Bacteria</taxon>
        <taxon>Pseudomonadati</taxon>
        <taxon>Balneolota</taxon>
        <taxon>Balneolia</taxon>
        <taxon>Balneolales</taxon>
        <taxon>Cyclonatronaceae</taxon>
        <taxon>Cyclonatronum</taxon>
    </lineage>
</organism>
<dbReference type="InterPro" id="IPR000731">
    <property type="entry name" value="SSD"/>
</dbReference>
<feature type="transmembrane region" description="Helical" evidence="6">
    <location>
        <begin position="262"/>
        <end position="283"/>
    </location>
</feature>